<feature type="transmembrane region" description="Helical" evidence="6">
    <location>
        <begin position="52"/>
        <end position="74"/>
    </location>
</feature>
<dbReference type="PANTHER" id="PTHR23514">
    <property type="entry name" value="BYPASS OF STOP CODON PROTEIN 6"/>
    <property type="match status" value="1"/>
</dbReference>
<comment type="subcellular location">
    <subcellularLocation>
        <location evidence="1">Membrane</location>
        <topology evidence="1">Multi-pass membrane protein</topology>
    </subcellularLocation>
</comment>
<feature type="transmembrane region" description="Helical" evidence="6">
    <location>
        <begin position="283"/>
        <end position="303"/>
    </location>
</feature>
<dbReference type="EMBL" id="OCNE01000003">
    <property type="protein sequence ID" value="SOD61203.1"/>
    <property type="molecule type" value="Genomic_DNA"/>
</dbReference>
<feature type="transmembrane region" description="Helical" evidence="6">
    <location>
        <begin position="340"/>
        <end position="361"/>
    </location>
</feature>
<feature type="transmembrane region" description="Helical" evidence="6">
    <location>
        <begin position="367"/>
        <end position="388"/>
    </location>
</feature>
<feature type="transmembrane region" description="Helical" evidence="6">
    <location>
        <begin position="21"/>
        <end position="40"/>
    </location>
</feature>
<accession>A0A286DRF8</accession>
<evidence type="ECO:0000313" key="8">
    <source>
        <dbReference type="Proteomes" id="UP000219072"/>
    </source>
</evidence>
<dbReference type="GO" id="GO:0022857">
    <property type="term" value="F:transmembrane transporter activity"/>
    <property type="evidence" value="ECO:0007669"/>
    <property type="project" value="InterPro"/>
</dbReference>
<organism evidence="7 8">
    <name type="scientific">Streptomyces zhaozhouensis</name>
    <dbReference type="NCBI Taxonomy" id="1300267"/>
    <lineage>
        <taxon>Bacteria</taxon>
        <taxon>Bacillati</taxon>
        <taxon>Actinomycetota</taxon>
        <taxon>Actinomycetes</taxon>
        <taxon>Kitasatosporales</taxon>
        <taxon>Streptomycetaceae</taxon>
        <taxon>Streptomyces</taxon>
    </lineage>
</organism>
<evidence type="ECO:0000313" key="7">
    <source>
        <dbReference type="EMBL" id="SOD61203.1"/>
    </source>
</evidence>
<dbReference type="Proteomes" id="UP000219072">
    <property type="component" value="Unassembled WGS sequence"/>
</dbReference>
<evidence type="ECO:0000256" key="1">
    <source>
        <dbReference type="ARBA" id="ARBA00004141"/>
    </source>
</evidence>
<dbReference type="PANTHER" id="PTHR23514:SF13">
    <property type="entry name" value="INNER MEMBRANE PROTEIN YBJJ"/>
    <property type="match status" value="1"/>
</dbReference>
<dbReference type="Gene3D" id="1.20.1250.20">
    <property type="entry name" value="MFS general substrate transporter like domains"/>
    <property type="match status" value="2"/>
</dbReference>
<evidence type="ECO:0000256" key="5">
    <source>
        <dbReference type="SAM" id="MobiDB-lite"/>
    </source>
</evidence>
<feature type="transmembrane region" description="Helical" evidence="6">
    <location>
        <begin position="150"/>
        <end position="169"/>
    </location>
</feature>
<keyword evidence="2 6" id="KW-0812">Transmembrane</keyword>
<proteinExistence type="predicted"/>
<feature type="transmembrane region" description="Helical" evidence="6">
    <location>
        <begin position="217"/>
        <end position="234"/>
    </location>
</feature>
<feature type="transmembrane region" description="Helical" evidence="6">
    <location>
        <begin position="309"/>
        <end position="328"/>
    </location>
</feature>
<name>A0A286DRF8_9ACTN</name>
<feature type="transmembrane region" description="Helical" evidence="6">
    <location>
        <begin position="86"/>
        <end position="105"/>
    </location>
</feature>
<sequence>MPQPPSPDVPLNVDATRVRRARIAVGVVFLLHGAAAGGFVTRIPWLQDRLDLSTATLGLALAFPALGASVAMPLASRVIHRHGARAAVRGLLGLWVLASMLPVMAPNLPTLCALLFLFGATSGMADVAMNAQGVEVEERYGRSIMSGLHGLWSVGTLSGSALGVGAVALDLDARIHLPLASGLLLLAVVPACRWVIDVRPSGDEAAPPRFALPPRSALLIGAVGICAVLAEGGSMDWSGVYLRDLTGASETVAAASYTAFSATMAFARLLGDAVVRRMGPVRTVRCGGGIATLGGVLVVTATVPAQGVAGFALIGVGIAVVVPLAFAAAGHSGPNPSRAIAGVATITYTASLIAPTLIGAVGELLSLRASFGVVTVATALLVAGAGVLGRGGRSHAPVASAPGVDPAALPAPRPEGRRE</sequence>
<feature type="region of interest" description="Disordered" evidence="5">
    <location>
        <begin position="395"/>
        <end position="419"/>
    </location>
</feature>
<dbReference type="SUPFAM" id="SSF103473">
    <property type="entry name" value="MFS general substrate transporter"/>
    <property type="match status" value="1"/>
</dbReference>
<dbReference type="OrthoDB" id="151222at2"/>
<protein>
    <submittedName>
        <fullName evidence="7">Fucose permease</fullName>
    </submittedName>
</protein>
<evidence type="ECO:0000256" key="6">
    <source>
        <dbReference type="SAM" id="Phobius"/>
    </source>
</evidence>
<dbReference type="Pfam" id="PF07690">
    <property type="entry name" value="MFS_1"/>
    <property type="match status" value="1"/>
</dbReference>
<keyword evidence="4 6" id="KW-0472">Membrane</keyword>
<evidence type="ECO:0000256" key="2">
    <source>
        <dbReference type="ARBA" id="ARBA00022692"/>
    </source>
</evidence>
<dbReference type="CDD" id="cd17393">
    <property type="entry name" value="MFS_MosC_like"/>
    <property type="match status" value="1"/>
</dbReference>
<dbReference type="AlphaFoldDB" id="A0A286DRF8"/>
<dbReference type="InterPro" id="IPR036259">
    <property type="entry name" value="MFS_trans_sf"/>
</dbReference>
<keyword evidence="3 6" id="KW-1133">Transmembrane helix</keyword>
<reference evidence="7 8" key="1">
    <citation type="submission" date="2017-09" db="EMBL/GenBank/DDBJ databases">
        <authorList>
            <person name="Ehlers B."/>
            <person name="Leendertz F.H."/>
        </authorList>
    </citation>
    <scope>NUCLEOTIDE SEQUENCE [LARGE SCALE GENOMIC DNA]</scope>
    <source>
        <strain evidence="7 8">CGMCC 4.7095</strain>
    </source>
</reference>
<dbReference type="RefSeq" id="WP_097229951.1">
    <property type="nucleotide sequence ID" value="NZ_OCNE01000003.1"/>
</dbReference>
<dbReference type="InterPro" id="IPR011701">
    <property type="entry name" value="MFS"/>
</dbReference>
<evidence type="ECO:0000256" key="3">
    <source>
        <dbReference type="ARBA" id="ARBA00022989"/>
    </source>
</evidence>
<gene>
    <name evidence="7" type="ORF">SAMN06297387_10327</name>
</gene>
<keyword evidence="8" id="KW-1185">Reference proteome</keyword>
<dbReference type="GO" id="GO:0016020">
    <property type="term" value="C:membrane"/>
    <property type="evidence" value="ECO:0007669"/>
    <property type="project" value="UniProtKB-SubCell"/>
</dbReference>
<feature type="transmembrane region" description="Helical" evidence="6">
    <location>
        <begin position="254"/>
        <end position="271"/>
    </location>
</feature>
<feature type="transmembrane region" description="Helical" evidence="6">
    <location>
        <begin position="111"/>
        <end position="129"/>
    </location>
</feature>
<dbReference type="InterPro" id="IPR051788">
    <property type="entry name" value="MFS_Transporter"/>
</dbReference>
<feature type="transmembrane region" description="Helical" evidence="6">
    <location>
        <begin position="175"/>
        <end position="196"/>
    </location>
</feature>
<evidence type="ECO:0000256" key="4">
    <source>
        <dbReference type="ARBA" id="ARBA00023136"/>
    </source>
</evidence>